<evidence type="ECO:0000259" key="2">
    <source>
        <dbReference type="Pfam" id="PF01796"/>
    </source>
</evidence>
<dbReference type="InterPro" id="IPR002878">
    <property type="entry name" value="ChsH2_C"/>
</dbReference>
<evidence type="ECO:0000313" key="5">
    <source>
        <dbReference type="Proteomes" id="UP000294947"/>
    </source>
</evidence>
<feature type="region of interest" description="Disordered" evidence="1">
    <location>
        <begin position="129"/>
        <end position="151"/>
    </location>
</feature>
<dbReference type="OrthoDB" id="4334176at2"/>
<dbReference type="Proteomes" id="UP000294947">
    <property type="component" value="Unassembled WGS sequence"/>
</dbReference>
<dbReference type="InterPro" id="IPR022002">
    <property type="entry name" value="ChsH2_Znr"/>
</dbReference>
<comment type="caution">
    <text evidence="4">The sequence shown here is derived from an EMBL/GenBank/DDBJ whole genome shotgun (WGS) entry which is preliminary data.</text>
</comment>
<gene>
    <name evidence="4" type="ORF">E1288_33750</name>
</gene>
<dbReference type="EMBL" id="SMKW01000062">
    <property type="protein sequence ID" value="TDD41095.1"/>
    <property type="molecule type" value="Genomic_DNA"/>
</dbReference>
<organism evidence="4 5">
    <name type="scientific">Saccharopolyspora elongata</name>
    <dbReference type="NCBI Taxonomy" id="2530387"/>
    <lineage>
        <taxon>Bacteria</taxon>
        <taxon>Bacillati</taxon>
        <taxon>Actinomycetota</taxon>
        <taxon>Actinomycetes</taxon>
        <taxon>Pseudonocardiales</taxon>
        <taxon>Pseudonocardiaceae</taxon>
        <taxon>Saccharopolyspora</taxon>
    </lineage>
</organism>
<sequence>MTEVTPPAGAAPEAVFRDGLTAGELRFQRCDKCAAAVFQPRVLCPACGSDELGWERSSGRGTVYSTTAVRGREGMHNVSLIDLDEGFRMMSRVDDVDADQVVIGTRVGFTTVEQDGAPVAVFRTGGRHVQQSAAARDGRPGAGVPQDKELS</sequence>
<name>A0A4R4Y9F0_9PSEU</name>
<evidence type="ECO:0000313" key="4">
    <source>
        <dbReference type="EMBL" id="TDD41095.1"/>
    </source>
</evidence>
<dbReference type="Pfam" id="PF12172">
    <property type="entry name" value="zf-ChsH2"/>
    <property type="match status" value="1"/>
</dbReference>
<dbReference type="SUPFAM" id="SSF50249">
    <property type="entry name" value="Nucleic acid-binding proteins"/>
    <property type="match status" value="1"/>
</dbReference>
<feature type="domain" description="ChsH2 C-terminal OB-fold" evidence="2">
    <location>
        <begin position="54"/>
        <end position="107"/>
    </location>
</feature>
<accession>A0A4R4Y9F0</accession>
<reference evidence="4 5" key="1">
    <citation type="submission" date="2019-03" db="EMBL/GenBank/DDBJ databases">
        <title>Draft genome sequences of novel Actinobacteria.</title>
        <authorList>
            <person name="Sahin N."/>
            <person name="Ay H."/>
            <person name="Saygin H."/>
        </authorList>
    </citation>
    <scope>NUCLEOTIDE SEQUENCE [LARGE SCALE GENOMIC DNA]</scope>
    <source>
        <strain evidence="4 5">7K502</strain>
    </source>
</reference>
<keyword evidence="4" id="KW-0238">DNA-binding</keyword>
<dbReference type="GO" id="GO:0003677">
    <property type="term" value="F:DNA binding"/>
    <property type="evidence" value="ECO:0007669"/>
    <property type="project" value="UniProtKB-KW"/>
</dbReference>
<evidence type="ECO:0000259" key="3">
    <source>
        <dbReference type="Pfam" id="PF12172"/>
    </source>
</evidence>
<feature type="domain" description="ChsH2 rubredoxin-like zinc ribbon" evidence="3">
    <location>
        <begin position="17"/>
        <end position="52"/>
    </location>
</feature>
<dbReference type="AlphaFoldDB" id="A0A4R4Y9F0"/>
<keyword evidence="5" id="KW-1185">Reference proteome</keyword>
<dbReference type="InterPro" id="IPR052513">
    <property type="entry name" value="Thioester_dehydratase-like"/>
</dbReference>
<dbReference type="Gene3D" id="6.10.30.10">
    <property type="match status" value="1"/>
</dbReference>
<dbReference type="InterPro" id="IPR012340">
    <property type="entry name" value="NA-bd_OB-fold"/>
</dbReference>
<proteinExistence type="predicted"/>
<protein>
    <submittedName>
        <fullName evidence="4">DNA-binding protein</fullName>
    </submittedName>
</protein>
<dbReference type="PANTHER" id="PTHR34075:SF5">
    <property type="entry name" value="BLR3430 PROTEIN"/>
    <property type="match status" value="1"/>
</dbReference>
<dbReference type="Pfam" id="PF01796">
    <property type="entry name" value="OB_ChsH2_C"/>
    <property type="match status" value="1"/>
</dbReference>
<evidence type="ECO:0000256" key="1">
    <source>
        <dbReference type="SAM" id="MobiDB-lite"/>
    </source>
</evidence>
<dbReference type="RefSeq" id="WP_132492529.1">
    <property type="nucleotide sequence ID" value="NZ_SMKW01000062.1"/>
</dbReference>
<dbReference type="PANTHER" id="PTHR34075">
    <property type="entry name" value="BLR3430 PROTEIN"/>
    <property type="match status" value="1"/>
</dbReference>